<evidence type="ECO:0000313" key="1">
    <source>
        <dbReference type="EMBL" id="GAH82621.1"/>
    </source>
</evidence>
<feature type="non-terminal residue" evidence="1">
    <location>
        <position position="1"/>
    </location>
</feature>
<organism evidence="1">
    <name type="scientific">marine sediment metagenome</name>
    <dbReference type="NCBI Taxonomy" id="412755"/>
    <lineage>
        <taxon>unclassified sequences</taxon>
        <taxon>metagenomes</taxon>
        <taxon>ecological metagenomes</taxon>
    </lineage>
</organism>
<dbReference type="EMBL" id="BARU01038253">
    <property type="protein sequence ID" value="GAH82621.1"/>
    <property type="molecule type" value="Genomic_DNA"/>
</dbReference>
<reference evidence="1" key="1">
    <citation type="journal article" date="2014" name="Front. Microbiol.">
        <title>High frequency of phylogenetically diverse reductive dehalogenase-homologous genes in deep subseafloor sedimentary metagenomes.</title>
        <authorList>
            <person name="Kawai M."/>
            <person name="Futagami T."/>
            <person name="Toyoda A."/>
            <person name="Takaki Y."/>
            <person name="Nishi S."/>
            <person name="Hori S."/>
            <person name="Arai W."/>
            <person name="Tsubouchi T."/>
            <person name="Morono Y."/>
            <person name="Uchiyama I."/>
            <person name="Ito T."/>
            <person name="Fujiyama A."/>
            <person name="Inagaki F."/>
            <person name="Takami H."/>
        </authorList>
    </citation>
    <scope>NUCLEOTIDE SEQUENCE</scope>
    <source>
        <strain evidence="1">Expedition CK06-06</strain>
    </source>
</reference>
<comment type="caution">
    <text evidence="1">The sequence shown here is derived from an EMBL/GenBank/DDBJ whole genome shotgun (WGS) entry which is preliminary data.</text>
</comment>
<sequence length="153" mass="16974">LAVIKAALGIFGLGRGGPVPAAEEGGLVSPWMKKGGLVKAWRKRLESFQKGGEVLIRAHEGEYMIPEPVVTQIRRTREVPEGLVEGIVAGKPPSYQRGGEVGIGERAPATLVVNFQPGTQFTELEKAQTRQYFERTWLPLWREAQRREQEVRG</sequence>
<protein>
    <submittedName>
        <fullName evidence="1">Uncharacterized protein</fullName>
    </submittedName>
</protein>
<gene>
    <name evidence="1" type="ORF">S03H2_59486</name>
</gene>
<accession>X1IJP5</accession>
<name>X1IJP5_9ZZZZ</name>
<dbReference type="AlphaFoldDB" id="X1IJP5"/>
<proteinExistence type="predicted"/>